<accession>A0AB39S1L8</accession>
<dbReference type="InterPro" id="IPR037883">
    <property type="entry name" value="Knr4/Smi1-like_sf"/>
</dbReference>
<dbReference type="EMBL" id="CP163440">
    <property type="protein sequence ID" value="XDQ59780.1"/>
    <property type="molecule type" value="Genomic_DNA"/>
</dbReference>
<dbReference type="SUPFAM" id="SSF160631">
    <property type="entry name" value="SMI1/KNR4-like"/>
    <property type="match status" value="1"/>
</dbReference>
<evidence type="ECO:0000313" key="2">
    <source>
        <dbReference type="EMBL" id="XDQ59780.1"/>
    </source>
</evidence>
<proteinExistence type="predicted"/>
<sequence>MSTLHEFTTWEPLLHILRSAHNATPGALGGHVAGRIGTHAYSVPMPWGTMFAMHGQASGAADRRPEFDAVQRVRGALAEADADGVSFVARMSPDGPAVLHLLDFGPAVEVEVSGPLPGALVLVEGAVPEPWRRLPDPVPDVKPSPAADPAALESFLRERLPDAIGATEEEIATAEARLGIPLPDELKALYRVTRARWDDLADDEAMWHLMETVTCELFPLDELYIADAPSRHSPWRFAAMETVGTPPGAAVQGLVGSPGWIVFGNSDGDRLAVDLTPGSAGHTGQIIMLSHEESVGAGLVADSLTELMLRLPAQRRSAPRTEEPPAAARVNIRSLKSVEAAAHPALEVLSIGVWEGEPLSLEPVVDLPRLRTLTAYPGTLADPLEISRLTGLEFLELCPQDWRVLLDADMVPPSLLAAGIEVRNDVDPLPVVDLANEILAGWDRPLITRTTLEGNLGPVP</sequence>
<dbReference type="Pfam" id="PF09346">
    <property type="entry name" value="SMI1_KNR4"/>
    <property type="match status" value="1"/>
</dbReference>
<reference evidence="2" key="1">
    <citation type="submission" date="2024-07" db="EMBL/GenBank/DDBJ databases">
        <authorList>
            <person name="Yu S.T."/>
        </authorList>
    </citation>
    <scope>NUCLEOTIDE SEQUENCE</scope>
    <source>
        <strain evidence="2">R35</strain>
    </source>
</reference>
<feature type="domain" description="Knr4/Smi1-like" evidence="1">
    <location>
        <begin position="165"/>
        <end position="310"/>
    </location>
</feature>
<evidence type="ECO:0000259" key="1">
    <source>
        <dbReference type="SMART" id="SM00860"/>
    </source>
</evidence>
<dbReference type="Gene3D" id="3.40.1580.10">
    <property type="entry name" value="SMI1/KNR4-like"/>
    <property type="match status" value="1"/>
</dbReference>
<name>A0AB39S1L8_9ACTN</name>
<dbReference type="InterPro" id="IPR018958">
    <property type="entry name" value="Knr4/Smi1-like_dom"/>
</dbReference>
<dbReference type="SMART" id="SM00860">
    <property type="entry name" value="SMI1_KNR4"/>
    <property type="match status" value="1"/>
</dbReference>
<dbReference type="RefSeq" id="WP_369254546.1">
    <property type="nucleotide sequence ID" value="NZ_CP163440.1"/>
</dbReference>
<protein>
    <submittedName>
        <fullName evidence="2">SMI1/KNR4 family protein</fullName>
    </submittedName>
</protein>
<dbReference type="AlphaFoldDB" id="A0AB39S1L8"/>
<gene>
    <name evidence="2" type="ORF">AB5J50_02765</name>
</gene>
<organism evidence="2">
    <name type="scientific">Streptomyces sp. R35</name>
    <dbReference type="NCBI Taxonomy" id="3238630"/>
    <lineage>
        <taxon>Bacteria</taxon>
        <taxon>Bacillati</taxon>
        <taxon>Actinomycetota</taxon>
        <taxon>Actinomycetes</taxon>
        <taxon>Kitasatosporales</taxon>
        <taxon>Streptomycetaceae</taxon>
        <taxon>Streptomyces</taxon>
    </lineage>
</organism>